<protein>
    <submittedName>
        <fullName evidence="1">Uncharacterized protein</fullName>
    </submittedName>
</protein>
<gene>
    <name evidence="1" type="ORF">P5G51_000410</name>
</gene>
<name>A0ABU5CCM9_9BACI</name>
<proteinExistence type="predicted"/>
<evidence type="ECO:0000313" key="1">
    <source>
        <dbReference type="EMBL" id="MDY0404076.1"/>
    </source>
</evidence>
<dbReference type="EMBL" id="JAROCA020000001">
    <property type="protein sequence ID" value="MDY0404076.1"/>
    <property type="molecule type" value="Genomic_DNA"/>
</dbReference>
<dbReference type="Proteomes" id="UP001228376">
    <property type="component" value="Unassembled WGS sequence"/>
</dbReference>
<comment type="caution">
    <text evidence="1">The sequence shown here is derived from an EMBL/GenBank/DDBJ whole genome shotgun (WGS) entry which is preliminary data.</text>
</comment>
<reference evidence="1 2" key="1">
    <citation type="submission" date="2023-10" db="EMBL/GenBank/DDBJ databases">
        <title>179-bfca-hs.</title>
        <authorList>
            <person name="Miliotis G."/>
            <person name="Sengupta P."/>
            <person name="Hameed A."/>
            <person name="Chuvochina M."/>
            <person name="Mcdonagh F."/>
            <person name="Simpson A.C."/>
            <person name="Singh N.K."/>
            <person name="Rekha P.D."/>
            <person name="Raman K."/>
            <person name="Hugenholtz P."/>
            <person name="Venkateswaran K."/>
        </authorList>
    </citation>
    <scope>NUCLEOTIDE SEQUENCE [LARGE SCALE GENOMIC DNA]</scope>
    <source>
        <strain evidence="1 2">179-BFC-A-HS</strain>
    </source>
</reference>
<evidence type="ECO:0000313" key="2">
    <source>
        <dbReference type="Proteomes" id="UP001228376"/>
    </source>
</evidence>
<keyword evidence="2" id="KW-1185">Reference proteome</keyword>
<organism evidence="1 2">
    <name type="scientific">Tigheibacillus jepli</name>
    <dbReference type="NCBI Taxonomy" id="3035914"/>
    <lineage>
        <taxon>Bacteria</taxon>
        <taxon>Bacillati</taxon>
        <taxon>Bacillota</taxon>
        <taxon>Bacilli</taxon>
        <taxon>Bacillales</taxon>
        <taxon>Bacillaceae</taxon>
        <taxon>Tigheibacillus</taxon>
    </lineage>
</organism>
<dbReference type="RefSeq" id="WP_306067616.1">
    <property type="nucleotide sequence ID" value="NZ_JAROCA020000001.1"/>
</dbReference>
<sequence>MGYEGFSIVGDSDFLKEQIRRAAQKTALRNAITEDMVLAFTLFEAYLEHAYATGNIPDDHLKIIRNVHREFDGEAKRALSDRFSESNLKMKLMNNEMENFIKGFHVGG</sequence>
<accession>A0ABU5CCM9</accession>